<feature type="compositionally biased region" description="Low complexity" evidence="1">
    <location>
        <begin position="283"/>
        <end position="297"/>
    </location>
</feature>
<gene>
    <name evidence="2" type="ORF">IM811_012688</name>
</gene>
<accession>A0A8H7NE66</accession>
<evidence type="ECO:0000313" key="2">
    <source>
        <dbReference type="EMBL" id="KAF9753930.1"/>
    </source>
</evidence>
<feature type="compositionally biased region" description="Polar residues" evidence="1">
    <location>
        <begin position="185"/>
        <end position="200"/>
    </location>
</feature>
<reference evidence="2" key="1">
    <citation type="submission" date="2020-10" db="EMBL/GenBank/DDBJ databases">
        <title>High-Quality Genome Resource of Clonostachys rosea strain S41 by Oxford Nanopore Long-Read Sequencing.</title>
        <authorList>
            <person name="Wang H."/>
        </authorList>
    </citation>
    <scope>NUCLEOTIDE SEQUENCE</scope>
    <source>
        <strain evidence="2">S41</strain>
    </source>
</reference>
<protein>
    <recommendedName>
        <fullName evidence="4">BZIP domain-containing protein</fullName>
    </recommendedName>
</protein>
<dbReference type="Pfam" id="PF11905">
    <property type="entry name" value="DUF3425"/>
    <property type="match status" value="1"/>
</dbReference>
<feature type="region of interest" description="Disordered" evidence="1">
    <location>
        <begin position="241"/>
        <end position="316"/>
    </location>
</feature>
<feature type="region of interest" description="Disordered" evidence="1">
    <location>
        <begin position="1"/>
        <end position="76"/>
    </location>
</feature>
<sequence length="541" mass="60269">MASATEELVVQSPGGASIAGDNKKREASPEPDAGDAAAQEAARKKKKTGPGSRGVANLTPEQLAKKRENDREAQRAIRKRTKEQIETLERRIQELTSQQPYQELLAVQRAKEAVEQENIEIKRRLANIIGELQPLLGNISDPSRLYASPSQTYAPSVPNVAPPPAPMSVHNASTPGSVPSPSSTDIGSQSWQSAGNQGEQARIQLNQQRHEMRHGLDMGPERLGLNFLLESNQRVAKIHNGADSAQDTPRYHHVPMRHDWTDNRNDQALRVRPGSGGGRWEASPRTPSTTGPTSRPSQMARDAPSPHYSPNPAPGSPQWTLPIKNCAPTCPLDYLLLDFLNERRQRAAEGLPVQEVVGPRYPSVSSLLNPANSAFSHPLSKVFTDILSTFPDISTLPERIAVLYVMFLLMRWQISPTQANWERLPEWFRPTHGQLTIDHPAWVDHIPFPVMREKIVQTQETHEIVFDNFFIPFTTTLNLSWPYEDTDALLQGPDGDEVVINPVFERHLRNLKNWSLGERFVKAFPFLAEGCNVGPPPSRSR</sequence>
<dbReference type="CDD" id="cd14688">
    <property type="entry name" value="bZIP_YAP"/>
    <property type="match status" value="1"/>
</dbReference>
<comment type="caution">
    <text evidence="2">The sequence shown here is derived from an EMBL/GenBank/DDBJ whole genome shotgun (WGS) entry which is preliminary data.</text>
</comment>
<feature type="compositionally biased region" description="Basic and acidic residues" evidence="1">
    <location>
        <begin position="63"/>
        <end position="75"/>
    </location>
</feature>
<evidence type="ECO:0000313" key="3">
    <source>
        <dbReference type="Proteomes" id="UP000616885"/>
    </source>
</evidence>
<dbReference type="Gene3D" id="1.20.5.170">
    <property type="match status" value="1"/>
</dbReference>
<dbReference type="PANTHER" id="PTHR37012">
    <property type="entry name" value="B-ZIP TRANSCRIPTION FACTOR (EUROFUNG)-RELATED"/>
    <property type="match status" value="1"/>
</dbReference>
<feature type="region of interest" description="Disordered" evidence="1">
    <location>
        <begin position="147"/>
        <end position="200"/>
    </location>
</feature>
<feature type="compositionally biased region" description="Basic and acidic residues" evidence="1">
    <location>
        <begin position="256"/>
        <end position="269"/>
    </location>
</feature>
<feature type="compositionally biased region" description="Low complexity" evidence="1">
    <location>
        <begin position="167"/>
        <end position="184"/>
    </location>
</feature>
<proteinExistence type="predicted"/>
<evidence type="ECO:0008006" key="4">
    <source>
        <dbReference type="Google" id="ProtNLM"/>
    </source>
</evidence>
<evidence type="ECO:0000256" key="1">
    <source>
        <dbReference type="SAM" id="MobiDB-lite"/>
    </source>
</evidence>
<dbReference type="EMBL" id="JADCTT010000004">
    <property type="protein sequence ID" value="KAF9753930.1"/>
    <property type="molecule type" value="Genomic_DNA"/>
</dbReference>
<dbReference type="InterPro" id="IPR021833">
    <property type="entry name" value="DUF3425"/>
</dbReference>
<name>A0A8H7NE66_BIOOC</name>
<dbReference type="AlphaFoldDB" id="A0A8H7NE66"/>
<dbReference type="PANTHER" id="PTHR37012:SF2">
    <property type="entry name" value="BZIP DOMAIN-CONTAINING PROTEIN-RELATED"/>
    <property type="match status" value="1"/>
</dbReference>
<dbReference type="Proteomes" id="UP000616885">
    <property type="component" value="Unassembled WGS sequence"/>
</dbReference>
<organism evidence="2 3">
    <name type="scientific">Bionectria ochroleuca</name>
    <name type="common">Gliocladium roseum</name>
    <dbReference type="NCBI Taxonomy" id="29856"/>
    <lineage>
        <taxon>Eukaryota</taxon>
        <taxon>Fungi</taxon>
        <taxon>Dikarya</taxon>
        <taxon>Ascomycota</taxon>
        <taxon>Pezizomycotina</taxon>
        <taxon>Sordariomycetes</taxon>
        <taxon>Hypocreomycetidae</taxon>
        <taxon>Hypocreales</taxon>
        <taxon>Bionectriaceae</taxon>
        <taxon>Clonostachys</taxon>
    </lineage>
</organism>